<feature type="region of interest" description="Disordered" evidence="1">
    <location>
        <begin position="193"/>
        <end position="212"/>
    </location>
</feature>
<name>A0ABT4AHZ3_9BACT</name>
<gene>
    <name evidence="2" type="ORF">OV287_39220</name>
</gene>
<dbReference type="RefSeq" id="WP_267539158.1">
    <property type="nucleotide sequence ID" value="NZ_JAPNKA010000001.1"/>
</dbReference>
<keyword evidence="3" id="KW-1185">Reference proteome</keyword>
<evidence type="ECO:0000313" key="2">
    <source>
        <dbReference type="EMBL" id="MCY1080497.1"/>
    </source>
</evidence>
<organism evidence="2 3">
    <name type="scientific">Archangium lansingense</name>
    <dbReference type="NCBI Taxonomy" id="2995310"/>
    <lineage>
        <taxon>Bacteria</taxon>
        <taxon>Pseudomonadati</taxon>
        <taxon>Myxococcota</taxon>
        <taxon>Myxococcia</taxon>
        <taxon>Myxococcales</taxon>
        <taxon>Cystobacterineae</taxon>
        <taxon>Archangiaceae</taxon>
        <taxon>Archangium</taxon>
    </lineage>
</organism>
<evidence type="ECO:0000313" key="3">
    <source>
        <dbReference type="Proteomes" id="UP001207654"/>
    </source>
</evidence>
<reference evidence="2 3" key="1">
    <citation type="submission" date="2022-11" db="EMBL/GenBank/DDBJ databases">
        <title>Minimal conservation of predation-associated metabolite biosynthetic gene clusters underscores biosynthetic potential of Myxococcota including descriptions for ten novel species: Archangium lansinium sp. nov., Myxococcus landrumus sp. nov., Nannocystis bai.</title>
        <authorList>
            <person name="Ahearne A."/>
            <person name="Stevens C."/>
            <person name="Phillips K."/>
        </authorList>
    </citation>
    <scope>NUCLEOTIDE SEQUENCE [LARGE SCALE GENOMIC DNA]</scope>
    <source>
        <strain evidence="2 3">MIWBW</strain>
    </source>
</reference>
<comment type="caution">
    <text evidence="2">The sequence shown here is derived from an EMBL/GenBank/DDBJ whole genome shotgun (WGS) entry which is preliminary data.</text>
</comment>
<sequence length="212" mass="23086">MTALVILTVYAVLGAVAAACAFVQKRGSPLADRLGQALLALALWPFLLPVLLSPGDAALRPERGSQSERARRLDDVTERLEECWRQAAVESSWAAEQAREHRLLDGFVGRLRAQEKRLLEMEAALAHAPASVKERLTRLYEHAAAEMEHSIGLVEELAAQLTLLRFSGLGNPSAARAERGHIEELLLRIEALAEASQPTPSEVPPPPQVARA</sequence>
<proteinExistence type="predicted"/>
<dbReference type="EMBL" id="JAPNKA010000001">
    <property type="protein sequence ID" value="MCY1080497.1"/>
    <property type="molecule type" value="Genomic_DNA"/>
</dbReference>
<feature type="compositionally biased region" description="Pro residues" evidence="1">
    <location>
        <begin position="201"/>
        <end position="212"/>
    </location>
</feature>
<protein>
    <submittedName>
        <fullName evidence="2">Uncharacterized protein</fullName>
    </submittedName>
</protein>
<accession>A0ABT4AHZ3</accession>
<dbReference type="Proteomes" id="UP001207654">
    <property type="component" value="Unassembled WGS sequence"/>
</dbReference>
<evidence type="ECO:0000256" key="1">
    <source>
        <dbReference type="SAM" id="MobiDB-lite"/>
    </source>
</evidence>